<evidence type="ECO:0000256" key="10">
    <source>
        <dbReference type="ARBA" id="ARBA00034478"/>
    </source>
</evidence>
<comment type="pathway">
    <text evidence="10">Amino-acid biosynthesis; L-methionine biosynthesis via de novo pathway.</text>
</comment>
<dbReference type="KEGG" id="esj:SJ05684_c22840"/>
<evidence type="ECO:0000256" key="5">
    <source>
        <dbReference type="ARBA" id="ARBA00022630"/>
    </source>
</evidence>
<comment type="pathway">
    <text evidence="2 12">One-carbon metabolism; tetrahydrofolate interconversion.</text>
</comment>
<protein>
    <recommendedName>
        <fullName evidence="12">Methylenetetrahydrofolate reductase</fullName>
        <ecNumber evidence="12">1.5.1.54</ecNumber>
    </recommendedName>
</protein>
<dbReference type="RefSeq" id="WP_050979911.1">
    <property type="nucleotide sequence ID" value="NZ_AJQT01000009.1"/>
</dbReference>
<proteinExistence type="inferred from homology"/>
<name>A0A249PD80_9HYPH</name>
<evidence type="ECO:0000256" key="9">
    <source>
        <dbReference type="ARBA" id="ARBA00023167"/>
    </source>
</evidence>
<keyword evidence="6 12" id="KW-0274">FAD</keyword>
<evidence type="ECO:0000313" key="14">
    <source>
        <dbReference type="Proteomes" id="UP000217211"/>
    </source>
</evidence>
<evidence type="ECO:0000256" key="6">
    <source>
        <dbReference type="ARBA" id="ARBA00022827"/>
    </source>
</evidence>
<evidence type="ECO:0000256" key="3">
    <source>
        <dbReference type="ARBA" id="ARBA00006743"/>
    </source>
</evidence>
<dbReference type="Proteomes" id="UP000217211">
    <property type="component" value="Chromosome"/>
</dbReference>
<evidence type="ECO:0000256" key="7">
    <source>
        <dbReference type="ARBA" id="ARBA00023002"/>
    </source>
</evidence>
<dbReference type="GO" id="GO:0035999">
    <property type="term" value="P:tetrahydrofolate interconversion"/>
    <property type="evidence" value="ECO:0007669"/>
    <property type="project" value="UniProtKB-UniPathway"/>
</dbReference>
<organism evidence="13 14">
    <name type="scientific">Sinorhizobium sojae CCBAU 05684</name>
    <dbReference type="NCBI Taxonomy" id="716928"/>
    <lineage>
        <taxon>Bacteria</taxon>
        <taxon>Pseudomonadati</taxon>
        <taxon>Pseudomonadota</taxon>
        <taxon>Alphaproteobacteria</taxon>
        <taxon>Hyphomicrobiales</taxon>
        <taxon>Rhizobiaceae</taxon>
        <taxon>Sinorhizobium/Ensifer group</taxon>
        <taxon>Sinorhizobium</taxon>
    </lineage>
</organism>
<dbReference type="OrthoDB" id="9812555at2"/>
<gene>
    <name evidence="13" type="ORF">SJ05684_c22840</name>
</gene>
<dbReference type="PANTHER" id="PTHR45754:SF3">
    <property type="entry name" value="METHYLENETETRAHYDROFOLATE REDUCTASE (NADPH)"/>
    <property type="match status" value="1"/>
</dbReference>
<dbReference type="Gene3D" id="3.20.20.220">
    <property type="match status" value="1"/>
</dbReference>
<keyword evidence="9" id="KW-0486">Methionine biosynthesis</keyword>
<accession>A0A249PD80</accession>
<dbReference type="SUPFAM" id="SSF51730">
    <property type="entry name" value="FAD-linked oxidoreductase"/>
    <property type="match status" value="1"/>
</dbReference>
<evidence type="ECO:0000256" key="2">
    <source>
        <dbReference type="ARBA" id="ARBA00004777"/>
    </source>
</evidence>
<dbReference type="InterPro" id="IPR003171">
    <property type="entry name" value="Mehydrof_redctse-like"/>
</dbReference>
<keyword evidence="7 12" id="KW-0560">Oxidoreductase</keyword>
<dbReference type="InterPro" id="IPR004620">
    <property type="entry name" value="MTHF_reductase_bac"/>
</dbReference>
<dbReference type="STRING" id="716928.GCA_000261485_00409"/>
<evidence type="ECO:0000256" key="11">
    <source>
        <dbReference type="ARBA" id="ARBA00048628"/>
    </source>
</evidence>
<dbReference type="EC" id="1.5.1.54" evidence="12"/>
<dbReference type="CDD" id="cd00537">
    <property type="entry name" value="MTHFR"/>
    <property type="match status" value="1"/>
</dbReference>
<dbReference type="UniPathway" id="UPA00193"/>
<comment type="similarity">
    <text evidence="3 12">Belongs to the methylenetetrahydrofolate reductase family.</text>
</comment>
<evidence type="ECO:0000313" key="13">
    <source>
        <dbReference type="EMBL" id="ASY63725.1"/>
    </source>
</evidence>
<reference evidence="13 14" key="1">
    <citation type="submission" date="2017-08" db="EMBL/GenBank/DDBJ databases">
        <title>Multipartite genome sequences of Sinorhizobium species nodulating soybeans.</title>
        <authorList>
            <person name="Tian C.F."/>
        </authorList>
    </citation>
    <scope>NUCLEOTIDE SEQUENCE [LARGE SCALE GENOMIC DNA]</scope>
    <source>
        <strain evidence="13 14">CCBAU 05684</strain>
    </source>
</reference>
<comment type="cofactor">
    <cofactor evidence="1 12">
        <name>FAD</name>
        <dbReference type="ChEBI" id="CHEBI:57692"/>
    </cofactor>
</comment>
<evidence type="ECO:0000256" key="12">
    <source>
        <dbReference type="RuleBase" id="RU003862"/>
    </source>
</evidence>
<sequence length="314" mass="34458">MERTSLHPSERGNIRLSFEYFPPKNEEMETQLFQTVADLASFAPAFQTVTYGAGGSTKARSLTTVRRMIGEMGFRNTAAHMTCVGAPRSEVDAVVEEFLACGVHHFVALRGDPQGGVGSAYQPFPGGYENAAALVKALRARGDFEISVSAYPEKHPESRDAAADIDMLKRKVDNGATRAITQFFFDNDHFERYLDQVRRAGIDVPIVPGILPINNLSQVMKFAGLCGSTVPDAITSRLAHLDDQPAERFREASHIAAEQIVDLVRRGVRDFHIYTMNRSPLVAAVCELLGYVRSPVKAEERAVDESIKTAAGAR</sequence>
<keyword evidence="14" id="KW-1185">Reference proteome</keyword>
<keyword evidence="4" id="KW-0028">Amino-acid biosynthesis</keyword>
<dbReference type="GO" id="GO:0005829">
    <property type="term" value="C:cytosol"/>
    <property type="evidence" value="ECO:0007669"/>
    <property type="project" value="InterPro"/>
</dbReference>
<keyword evidence="8" id="KW-0520">NAD</keyword>
<dbReference type="AlphaFoldDB" id="A0A249PD80"/>
<dbReference type="InterPro" id="IPR029041">
    <property type="entry name" value="FAD-linked_oxidoreductase-like"/>
</dbReference>
<dbReference type="GO" id="GO:0106312">
    <property type="term" value="F:methylenetetrahydrofolate reductase (NADH) activity"/>
    <property type="evidence" value="ECO:0007669"/>
    <property type="project" value="UniProtKB-EC"/>
</dbReference>
<evidence type="ECO:0000256" key="8">
    <source>
        <dbReference type="ARBA" id="ARBA00023027"/>
    </source>
</evidence>
<dbReference type="GO" id="GO:0009086">
    <property type="term" value="P:methionine biosynthetic process"/>
    <property type="evidence" value="ECO:0007669"/>
    <property type="project" value="UniProtKB-KW"/>
</dbReference>
<dbReference type="PANTHER" id="PTHR45754">
    <property type="entry name" value="METHYLENETETRAHYDROFOLATE REDUCTASE"/>
    <property type="match status" value="1"/>
</dbReference>
<dbReference type="eggNOG" id="COG0685">
    <property type="taxonomic scope" value="Bacteria"/>
</dbReference>
<dbReference type="NCBIfam" id="TIGR00676">
    <property type="entry name" value="fadh2"/>
    <property type="match status" value="1"/>
</dbReference>
<comment type="catalytic activity">
    <reaction evidence="11">
        <text>(6S)-5-methyl-5,6,7,8-tetrahydrofolate + NAD(+) = (6R)-5,10-methylene-5,6,7,8-tetrahydrofolate + NADH + H(+)</text>
        <dbReference type="Rhea" id="RHEA:19821"/>
        <dbReference type="ChEBI" id="CHEBI:15378"/>
        <dbReference type="ChEBI" id="CHEBI:15636"/>
        <dbReference type="ChEBI" id="CHEBI:18608"/>
        <dbReference type="ChEBI" id="CHEBI:57540"/>
        <dbReference type="ChEBI" id="CHEBI:57945"/>
        <dbReference type="EC" id="1.5.1.54"/>
    </reaction>
    <physiologicalReaction direction="right-to-left" evidence="11">
        <dbReference type="Rhea" id="RHEA:19823"/>
    </physiologicalReaction>
</comment>
<evidence type="ECO:0000256" key="1">
    <source>
        <dbReference type="ARBA" id="ARBA00001974"/>
    </source>
</evidence>
<keyword evidence="5 12" id="KW-0285">Flavoprotein</keyword>
<dbReference type="EMBL" id="CP023067">
    <property type="protein sequence ID" value="ASY63725.1"/>
    <property type="molecule type" value="Genomic_DNA"/>
</dbReference>
<dbReference type="Pfam" id="PF02219">
    <property type="entry name" value="MTHFR"/>
    <property type="match status" value="1"/>
</dbReference>
<evidence type="ECO:0000256" key="4">
    <source>
        <dbReference type="ARBA" id="ARBA00022605"/>
    </source>
</evidence>
<dbReference type="GO" id="GO:0071949">
    <property type="term" value="F:FAD binding"/>
    <property type="evidence" value="ECO:0007669"/>
    <property type="project" value="TreeGrafter"/>
</dbReference>